<sequence>MENGLISRWPNDRPVLPGETYADYAASLRDLCGTNRVSERVLLAQFYHSIDKTTRQPVRQEPRPITLEEAVDKATEIDDPDNVAQGMENIGQVFITSPGSYLVQLKAPRGKG</sequence>
<keyword evidence="2" id="KW-1185">Reference proteome</keyword>
<reference evidence="2" key="1">
    <citation type="submission" date="2017-03" db="EMBL/GenBank/DDBJ databases">
        <title>Phytopthora megakarya and P. palmivora, two closely related causual agents of cacao black pod achieved similar genome size and gene model numbers by different mechanisms.</title>
        <authorList>
            <person name="Ali S."/>
            <person name="Shao J."/>
            <person name="Larry D.J."/>
            <person name="Kronmiller B."/>
            <person name="Shen D."/>
            <person name="Strem M.D."/>
            <person name="Melnick R.L."/>
            <person name="Guiltinan M.J."/>
            <person name="Tyler B.M."/>
            <person name="Meinhardt L.W."/>
            <person name="Bailey B.A."/>
        </authorList>
    </citation>
    <scope>NUCLEOTIDE SEQUENCE [LARGE SCALE GENOMIC DNA]</scope>
    <source>
        <strain evidence="2">zdho120</strain>
    </source>
</reference>
<dbReference type="OrthoDB" id="125199at2759"/>
<evidence type="ECO:0000313" key="1">
    <source>
        <dbReference type="EMBL" id="OWZ18949.1"/>
    </source>
</evidence>
<dbReference type="Proteomes" id="UP000198211">
    <property type="component" value="Unassembled WGS sequence"/>
</dbReference>
<organism evidence="1 2">
    <name type="scientific">Phytophthora megakarya</name>
    <dbReference type="NCBI Taxonomy" id="4795"/>
    <lineage>
        <taxon>Eukaryota</taxon>
        <taxon>Sar</taxon>
        <taxon>Stramenopiles</taxon>
        <taxon>Oomycota</taxon>
        <taxon>Peronosporomycetes</taxon>
        <taxon>Peronosporales</taxon>
        <taxon>Peronosporaceae</taxon>
        <taxon>Phytophthora</taxon>
    </lineage>
</organism>
<evidence type="ECO:0000313" key="2">
    <source>
        <dbReference type="Proteomes" id="UP000198211"/>
    </source>
</evidence>
<gene>
    <name evidence="1" type="ORF">PHMEG_0006880</name>
</gene>
<dbReference type="EMBL" id="NBNE01000512">
    <property type="protein sequence ID" value="OWZ18949.1"/>
    <property type="molecule type" value="Genomic_DNA"/>
</dbReference>
<comment type="caution">
    <text evidence="1">The sequence shown here is derived from an EMBL/GenBank/DDBJ whole genome shotgun (WGS) entry which is preliminary data.</text>
</comment>
<proteinExistence type="predicted"/>
<dbReference type="AlphaFoldDB" id="A0A225WPC7"/>
<accession>A0A225WPC7</accession>
<protein>
    <submittedName>
        <fullName evidence="1">Uncharacterized protein</fullName>
    </submittedName>
</protein>
<name>A0A225WPC7_9STRA</name>